<sequence length="541" mass="63660">MSIYNEGLICLQQNLQVQKASFIEDVIHTVAARILELKNQLRKLESHRYQFFGNGLMQHLLTFDNIEPNDLLQKVKRSERLQAMIDEVVLRIEQKKETELQKLSKEENTLIIEHEKANIWDSDDENEDDVKDYVCEVKQEISEESLRRSEMIKLIQAHERSRQVTRWDTERRFKRTMWEKELSGTLKPQARFEIKERAARLIQNIFRAYFRIKRDRTDHCKVDEILGIDSCQKHIAMDKTNDEQMLEQLNKKKRHILEWKKNWEQVEAQYKRRVKDDLAEEHRGYKEGFVRDVDKSNACMNTKMAIMTTVDDDMRQELKILKKALQEDYRINNEKMPEMIKRKIKRPKRRPKLKSTITESVQEKLEELVVADAKLFELDPTEFPPNLMTREKLRQIAANVVTCARALQPSVIHLKYLQLIYCKKDYEEYHKWYTENTTWGKKEEKRVNDDKEFKLLAKKFAEKEEKKKDHSKKDNKKDNEEESEDKSVLAEHPALGVAFGPAGRGLGAPGLGLAHLCQAGCQVGGQQAARLQIAEQRGGVL</sequence>
<dbReference type="EMBL" id="OW152818">
    <property type="protein sequence ID" value="CAH2070809.1"/>
    <property type="molecule type" value="Genomic_DNA"/>
</dbReference>
<keyword evidence="3" id="KW-1185">Reference proteome</keyword>
<protein>
    <submittedName>
        <fullName evidence="2">Uncharacterized protein</fullName>
    </submittedName>
</protein>
<name>A0ABN8IXV7_9NEOP</name>
<feature type="region of interest" description="Disordered" evidence="1">
    <location>
        <begin position="464"/>
        <end position="488"/>
    </location>
</feature>
<evidence type="ECO:0000256" key="1">
    <source>
        <dbReference type="SAM" id="MobiDB-lite"/>
    </source>
</evidence>
<organism evidence="2 3">
    <name type="scientific">Iphiclides podalirius</name>
    <name type="common">scarce swallowtail</name>
    <dbReference type="NCBI Taxonomy" id="110791"/>
    <lineage>
        <taxon>Eukaryota</taxon>
        <taxon>Metazoa</taxon>
        <taxon>Ecdysozoa</taxon>
        <taxon>Arthropoda</taxon>
        <taxon>Hexapoda</taxon>
        <taxon>Insecta</taxon>
        <taxon>Pterygota</taxon>
        <taxon>Neoptera</taxon>
        <taxon>Endopterygota</taxon>
        <taxon>Lepidoptera</taxon>
        <taxon>Glossata</taxon>
        <taxon>Ditrysia</taxon>
        <taxon>Papilionoidea</taxon>
        <taxon>Papilionidae</taxon>
        <taxon>Papilioninae</taxon>
        <taxon>Iphiclides</taxon>
    </lineage>
</organism>
<evidence type="ECO:0000313" key="3">
    <source>
        <dbReference type="Proteomes" id="UP000837857"/>
    </source>
</evidence>
<gene>
    <name evidence="2" type="ORF">IPOD504_LOCUS14854</name>
</gene>
<accession>A0ABN8IXV7</accession>
<evidence type="ECO:0000313" key="2">
    <source>
        <dbReference type="EMBL" id="CAH2070809.1"/>
    </source>
</evidence>
<proteinExistence type="predicted"/>
<dbReference type="Proteomes" id="UP000837857">
    <property type="component" value="Chromosome 6"/>
</dbReference>
<reference evidence="2" key="1">
    <citation type="submission" date="2022-03" db="EMBL/GenBank/DDBJ databases">
        <authorList>
            <person name="Martin H S."/>
        </authorList>
    </citation>
    <scope>NUCLEOTIDE SEQUENCE</scope>
</reference>
<feature type="non-terminal residue" evidence="2">
    <location>
        <position position="541"/>
    </location>
</feature>